<keyword evidence="2" id="KW-0732">Signal</keyword>
<accession>A0A9D1FCW5</accession>
<feature type="chain" id="PRO_5038428653" evidence="2">
    <location>
        <begin position="24"/>
        <end position="373"/>
    </location>
</feature>
<dbReference type="GO" id="GO:0005737">
    <property type="term" value="C:cytoplasm"/>
    <property type="evidence" value="ECO:0007669"/>
    <property type="project" value="TreeGrafter"/>
</dbReference>
<dbReference type="AlphaFoldDB" id="A0A9D1FCW5"/>
<protein>
    <submittedName>
        <fullName evidence="4">DUF4358 domain-containing protein</fullName>
    </submittedName>
</protein>
<organism evidence="4 5">
    <name type="scientific">Candidatus Scatomorpha merdipullorum</name>
    <dbReference type="NCBI Taxonomy" id="2840927"/>
    <lineage>
        <taxon>Bacteria</taxon>
        <taxon>Bacillati</taxon>
        <taxon>Bacillota</taxon>
        <taxon>Clostridia</taxon>
        <taxon>Eubacteriales</taxon>
        <taxon>Candidatus Scatomorpha</taxon>
    </lineage>
</organism>
<dbReference type="InterPro" id="IPR052557">
    <property type="entry name" value="CAP/Cytokinesis_protein"/>
</dbReference>
<dbReference type="Gene3D" id="3.10.620.30">
    <property type="match status" value="1"/>
</dbReference>
<proteinExistence type="predicted"/>
<dbReference type="PANTHER" id="PTHR46333">
    <property type="entry name" value="CYTOKINESIS PROTEIN 3"/>
    <property type="match status" value="1"/>
</dbReference>
<sequence>MRLRSAAALLLAALCLSGCGAWEAPEGWTALAMARETAGEYAPELAELAPGSRLYQEYVQDIYGLDAASISDGAVLAGSPAMEAAVFRFTDADAAERASYRLREYRDARVSAFSGYMPREAEMIEQGLICLRGEYCALILLPDADAARGRFEACFDSAQPADAAPAAPPGPSATPEPAEASGWSYDEARIISAWRSGEREGLDERDLAILERVEYVLTEIASDTLSPYERELAIHDYIVGCAEYDSDELSHLPGRGGANNTNPYGALVEGFAVCSGYSSSFQLLATLAGLECITVRGEANMIREEHAWNMVRLDGEWYCVDVTWDDPSGLGRVSEELKHRYFNVTGEFMRATRHYWDEDGVPEATGTKYAWTP</sequence>
<reference evidence="4" key="2">
    <citation type="journal article" date="2021" name="PeerJ">
        <title>Extensive microbial diversity within the chicken gut microbiome revealed by metagenomics and culture.</title>
        <authorList>
            <person name="Gilroy R."/>
            <person name="Ravi A."/>
            <person name="Getino M."/>
            <person name="Pursley I."/>
            <person name="Horton D.L."/>
            <person name="Alikhan N.F."/>
            <person name="Baker D."/>
            <person name="Gharbi K."/>
            <person name="Hall N."/>
            <person name="Watson M."/>
            <person name="Adriaenssens E.M."/>
            <person name="Foster-Nyarko E."/>
            <person name="Jarju S."/>
            <person name="Secka A."/>
            <person name="Antonio M."/>
            <person name="Oren A."/>
            <person name="Chaudhuri R.R."/>
            <person name="La Ragione R."/>
            <person name="Hildebrand F."/>
            <person name="Pallen M.J."/>
        </authorList>
    </citation>
    <scope>NUCLEOTIDE SEQUENCE</scope>
    <source>
        <strain evidence="4">ChiHjej10B9-9673</strain>
    </source>
</reference>
<feature type="domain" description="Transglutaminase-like" evidence="3">
    <location>
        <begin position="266"/>
        <end position="324"/>
    </location>
</feature>
<feature type="region of interest" description="Disordered" evidence="1">
    <location>
        <begin position="161"/>
        <end position="182"/>
    </location>
</feature>
<evidence type="ECO:0000256" key="2">
    <source>
        <dbReference type="SAM" id="SignalP"/>
    </source>
</evidence>
<comment type="caution">
    <text evidence="4">The sequence shown here is derived from an EMBL/GenBank/DDBJ whole genome shotgun (WGS) entry which is preliminary data.</text>
</comment>
<evidence type="ECO:0000259" key="3">
    <source>
        <dbReference type="SMART" id="SM00460"/>
    </source>
</evidence>
<dbReference type="PANTHER" id="PTHR46333:SF2">
    <property type="entry name" value="CYTOKINESIS PROTEIN 3"/>
    <property type="match status" value="1"/>
</dbReference>
<dbReference type="Proteomes" id="UP000824001">
    <property type="component" value="Unassembled WGS sequence"/>
</dbReference>
<dbReference type="SUPFAM" id="SSF54001">
    <property type="entry name" value="Cysteine proteinases"/>
    <property type="match status" value="1"/>
</dbReference>
<dbReference type="InterPro" id="IPR002931">
    <property type="entry name" value="Transglutaminase-like"/>
</dbReference>
<dbReference type="SMART" id="SM00460">
    <property type="entry name" value="TGc"/>
    <property type="match status" value="1"/>
</dbReference>
<reference evidence="4" key="1">
    <citation type="submission" date="2020-10" db="EMBL/GenBank/DDBJ databases">
        <authorList>
            <person name="Gilroy R."/>
        </authorList>
    </citation>
    <scope>NUCLEOTIDE SEQUENCE</scope>
    <source>
        <strain evidence="4">ChiHjej10B9-9673</strain>
    </source>
</reference>
<dbReference type="InterPro" id="IPR038765">
    <property type="entry name" value="Papain-like_cys_pep_sf"/>
</dbReference>
<dbReference type="Pfam" id="PF01841">
    <property type="entry name" value="Transglut_core"/>
    <property type="match status" value="1"/>
</dbReference>
<gene>
    <name evidence="4" type="ORF">IAC18_03455</name>
</gene>
<evidence type="ECO:0000313" key="4">
    <source>
        <dbReference type="EMBL" id="HIS66603.1"/>
    </source>
</evidence>
<evidence type="ECO:0000256" key="1">
    <source>
        <dbReference type="SAM" id="MobiDB-lite"/>
    </source>
</evidence>
<feature type="signal peptide" evidence="2">
    <location>
        <begin position="1"/>
        <end position="23"/>
    </location>
</feature>
<evidence type="ECO:0000313" key="5">
    <source>
        <dbReference type="Proteomes" id="UP000824001"/>
    </source>
</evidence>
<name>A0A9D1FCW5_9FIRM</name>
<dbReference type="EMBL" id="DVJK01000096">
    <property type="protein sequence ID" value="HIS66603.1"/>
    <property type="molecule type" value="Genomic_DNA"/>
</dbReference>